<protein>
    <submittedName>
        <fullName evidence="1">Uncharacterized protein</fullName>
    </submittedName>
</protein>
<sequence length="135" mass="15430">MDSQAASRIARNSAFHVRAHAFCEHPLFQERGERRGRLFWCPRRSWSRLRPQRPQGNVPEATNSAMKSSWEDEKASRLTGCNAFSASLSSYSISWVAASRRGFRFSRVYELLLLVLHLNIALENDSKSALRMLAC</sequence>
<keyword evidence="2" id="KW-1185">Reference proteome</keyword>
<comment type="caution">
    <text evidence="1">The sequence shown here is derived from an EMBL/GenBank/DDBJ whole genome shotgun (WGS) entry which is preliminary data.</text>
</comment>
<gene>
    <name evidence="1" type="ORF">HMN09_00010700</name>
</gene>
<evidence type="ECO:0000313" key="1">
    <source>
        <dbReference type="EMBL" id="KAF7322330.1"/>
    </source>
</evidence>
<organism evidence="1 2">
    <name type="scientific">Mycena chlorophos</name>
    <name type="common">Agaric fungus</name>
    <name type="synonym">Agaricus chlorophos</name>
    <dbReference type="NCBI Taxonomy" id="658473"/>
    <lineage>
        <taxon>Eukaryota</taxon>
        <taxon>Fungi</taxon>
        <taxon>Dikarya</taxon>
        <taxon>Basidiomycota</taxon>
        <taxon>Agaricomycotina</taxon>
        <taxon>Agaricomycetes</taxon>
        <taxon>Agaricomycetidae</taxon>
        <taxon>Agaricales</taxon>
        <taxon>Marasmiineae</taxon>
        <taxon>Mycenaceae</taxon>
        <taxon>Mycena</taxon>
    </lineage>
</organism>
<evidence type="ECO:0000313" key="2">
    <source>
        <dbReference type="Proteomes" id="UP000613580"/>
    </source>
</evidence>
<reference evidence="1" key="1">
    <citation type="submission" date="2020-05" db="EMBL/GenBank/DDBJ databases">
        <title>Mycena genomes resolve the evolution of fungal bioluminescence.</title>
        <authorList>
            <person name="Tsai I.J."/>
        </authorList>
    </citation>
    <scope>NUCLEOTIDE SEQUENCE</scope>
    <source>
        <strain evidence="1">110903Hualien_Pintung</strain>
    </source>
</reference>
<accession>A0A8H6TV64</accession>
<name>A0A8H6TV64_MYCCL</name>
<dbReference type="AlphaFoldDB" id="A0A8H6TV64"/>
<dbReference type="Proteomes" id="UP000613580">
    <property type="component" value="Unassembled WGS sequence"/>
</dbReference>
<dbReference type="EMBL" id="JACAZE010000001">
    <property type="protein sequence ID" value="KAF7322330.1"/>
    <property type="molecule type" value="Genomic_DNA"/>
</dbReference>
<proteinExistence type="predicted"/>